<evidence type="ECO:0000313" key="3">
    <source>
        <dbReference type="Proteomes" id="UP000183038"/>
    </source>
</evidence>
<feature type="transmembrane region" description="Helical" evidence="1">
    <location>
        <begin position="78"/>
        <end position="98"/>
    </location>
</feature>
<evidence type="ECO:0000313" key="2">
    <source>
        <dbReference type="EMBL" id="SEB55327.1"/>
    </source>
</evidence>
<dbReference type="NCBIfam" id="NF040945">
    <property type="entry name" value="CCC_membrane"/>
    <property type="match status" value="1"/>
</dbReference>
<feature type="transmembrane region" description="Helical" evidence="1">
    <location>
        <begin position="23"/>
        <end position="53"/>
    </location>
</feature>
<protein>
    <recommendedName>
        <fullName evidence="4">DUF4190 domain-containing protein</fullName>
    </recommendedName>
</protein>
<organism evidence="2 3">
    <name type="scientific">Maribacter dokdonensis</name>
    <dbReference type="NCBI Taxonomy" id="320912"/>
    <lineage>
        <taxon>Bacteria</taxon>
        <taxon>Pseudomonadati</taxon>
        <taxon>Bacteroidota</taxon>
        <taxon>Flavobacteriia</taxon>
        <taxon>Flavobacteriales</taxon>
        <taxon>Flavobacteriaceae</taxon>
        <taxon>Maribacter</taxon>
    </lineage>
</organism>
<gene>
    <name evidence="2" type="ORF">SAMN05192540_0833</name>
</gene>
<sequence length="124" mass="13865">MNNFKKTSKLFYSMESKKLPNSAFIYVLSVLSCIICCLGGFGIIPAVIAYYLASKSEGIYKMNPDGYDNYGIIKRGKIIAIIGIILNITVIGITIWTLSTIGWDAWSEEFVRKWNEGMQSGQGY</sequence>
<name>A0A1H4KA85_9FLAO</name>
<evidence type="ECO:0000256" key="1">
    <source>
        <dbReference type="SAM" id="Phobius"/>
    </source>
</evidence>
<keyword evidence="1" id="KW-1133">Transmembrane helix</keyword>
<keyword evidence="1" id="KW-0812">Transmembrane</keyword>
<proteinExistence type="predicted"/>
<dbReference type="PROSITE" id="PS51257">
    <property type="entry name" value="PROKAR_LIPOPROTEIN"/>
    <property type="match status" value="1"/>
</dbReference>
<accession>A0A1H4KA85</accession>
<dbReference type="AlphaFoldDB" id="A0A1H4KA85"/>
<keyword evidence="1" id="KW-0472">Membrane</keyword>
<dbReference type="Proteomes" id="UP000183038">
    <property type="component" value="Unassembled WGS sequence"/>
</dbReference>
<dbReference type="EMBL" id="FNTB01000001">
    <property type="protein sequence ID" value="SEB55327.1"/>
    <property type="molecule type" value="Genomic_DNA"/>
</dbReference>
<reference evidence="2 3" key="1">
    <citation type="submission" date="2016-10" db="EMBL/GenBank/DDBJ databases">
        <authorList>
            <person name="de Groot N.N."/>
        </authorList>
    </citation>
    <scope>NUCLEOTIDE SEQUENCE [LARGE SCALE GENOMIC DNA]</scope>
    <source>
        <strain evidence="2 3">MAR_2009_71</strain>
    </source>
</reference>
<evidence type="ECO:0008006" key="4">
    <source>
        <dbReference type="Google" id="ProtNLM"/>
    </source>
</evidence>